<dbReference type="InterPro" id="IPR002104">
    <property type="entry name" value="Integrase_catalytic"/>
</dbReference>
<evidence type="ECO:0000256" key="3">
    <source>
        <dbReference type="ARBA" id="ARBA00023125"/>
    </source>
</evidence>
<protein>
    <recommendedName>
        <fullName evidence="5">Tyr recombinase domain-containing protein</fullName>
    </recommendedName>
</protein>
<sequence>MFDFSHGFFGDDRRDEPFFCVGTEFKEITEDPRPWDRLLEYAGPSITFRQTLDPAWRARAIAELHPGCVKSTIQRNFLGPLRSLDKYLTKTRREKGCDTRRMFWLTPEQAEDLLRVASTPERYGVDDPQRRIRTAIAFLLGTGCRTGESFVLAAEDINWNTRECLVRGEVEGAGKTQASTRLVYLPSKAIDHMEALPDKGPIILNREGKPFTLRYKGGGQIRREFKKLREAAGLPEACTPHSLRHSFATWTYAATKDMKLLMSRGGWAKHDTALRYTKLAPSDLPMRLKSYGWDFGNDLDN</sequence>
<evidence type="ECO:0000256" key="1">
    <source>
        <dbReference type="ARBA" id="ARBA00008857"/>
    </source>
</evidence>
<accession>A0ABN4X7U0</accession>
<dbReference type="InterPro" id="IPR011010">
    <property type="entry name" value="DNA_brk_join_enz"/>
</dbReference>
<keyword evidence="2" id="KW-0229">DNA integration</keyword>
<comment type="similarity">
    <text evidence="1">Belongs to the 'phage' integrase family.</text>
</comment>
<dbReference type="CDD" id="cd00397">
    <property type="entry name" value="DNA_BRE_C"/>
    <property type="match status" value="1"/>
</dbReference>
<dbReference type="RefSeq" id="WP_075775101.1">
    <property type="nucleotide sequence ID" value="NZ_CP019437.1"/>
</dbReference>
<gene>
    <name evidence="6" type="ORF">BMG03_12605</name>
</gene>
<dbReference type="PANTHER" id="PTHR30349">
    <property type="entry name" value="PHAGE INTEGRASE-RELATED"/>
    <property type="match status" value="1"/>
</dbReference>
<dbReference type="SUPFAM" id="SSF56349">
    <property type="entry name" value="DNA breaking-rejoining enzymes"/>
    <property type="match status" value="1"/>
</dbReference>
<organism evidence="6 7">
    <name type="scientific">Thioclava nitratireducens</name>
    <dbReference type="NCBI Taxonomy" id="1915078"/>
    <lineage>
        <taxon>Bacteria</taxon>
        <taxon>Pseudomonadati</taxon>
        <taxon>Pseudomonadota</taxon>
        <taxon>Alphaproteobacteria</taxon>
        <taxon>Rhodobacterales</taxon>
        <taxon>Paracoccaceae</taxon>
        <taxon>Thioclava</taxon>
    </lineage>
</organism>
<evidence type="ECO:0000313" key="7">
    <source>
        <dbReference type="Proteomes" id="UP000185622"/>
    </source>
</evidence>
<keyword evidence="7" id="KW-1185">Reference proteome</keyword>
<dbReference type="InterPro" id="IPR050090">
    <property type="entry name" value="Tyrosine_recombinase_XerCD"/>
</dbReference>
<feature type="domain" description="Tyr recombinase" evidence="5">
    <location>
        <begin position="100"/>
        <end position="289"/>
    </location>
</feature>
<evidence type="ECO:0000256" key="4">
    <source>
        <dbReference type="ARBA" id="ARBA00023172"/>
    </source>
</evidence>
<reference evidence="6 7" key="1">
    <citation type="submission" date="2017-01" db="EMBL/GenBank/DDBJ databases">
        <title>The complete genome sequence of a sulfur-oxidizing marine bacterium Thioclava sp. 25B10_4T.</title>
        <authorList>
            <person name="Liu Y."/>
            <person name="Lai Q."/>
            <person name="Shao Z."/>
        </authorList>
    </citation>
    <scope>NUCLEOTIDE SEQUENCE [LARGE SCALE GENOMIC DNA]</scope>
    <source>
        <strain evidence="6 7">25B10_4</strain>
    </source>
</reference>
<keyword evidence="3" id="KW-0238">DNA-binding</keyword>
<evidence type="ECO:0000313" key="6">
    <source>
        <dbReference type="EMBL" id="AQS48537.1"/>
    </source>
</evidence>
<evidence type="ECO:0000259" key="5">
    <source>
        <dbReference type="PROSITE" id="PS51898"/>
    </source>
</evidence>
<dbReference type="PANTHER" id="PTHR30349:SF41">
    <property type="entry name" value="INTEGRASE_RECOMBINASE PROTEIN MJ0367-RELATED"/>
    <property type="match status" value="1"/>
</dbReference>
<dbReference type="PROSITE" id="PS51898">
    <property type="entry name" value="TYR_RECOMBINASE"/>
    <property type="match status" value="1"/>
</dbReference>
<evidence type="ECO:0000256" key="2">
    <source>
        <dbReference type="ARBA" id="ARBA00022908"/>
    </source>
</evidence>
<dbReference type="Gene3D" id="1.10.443.10">
    <property type="entry name" value="Intergrase catalytic core"/>
    <property type="match status" value="1"/>
</dbReference>
<dbReference type="InterPro" id="IPR013762">
    <property type="entry name" value="Integrase-like_cat_sf"/>
</dbReference>
<dbReference type="EMBL" id="CP019437">
    <property type="protein sequence ID" value="AQS48537.1"/>
    <property type="molecule type" value="Genomic_DNA"/>
</dbReference>
<keyword evidence="4" id="KW-0233">DNA recombination</keyword>
<dbReference type="Pfam" id="PF00589">
    <property type="entry name" value="Phage_integrase"/>
    <property type="match status" value="1"/>
</dbReference>
<name>A0ABN4X7U0_9RHOB</name>
<dbReference type="Proteomes" id="UP000185622">
    <property type="component" value="Chromosome"/>
</dbReference>
<proteinExistence type="inferred from homology"/>